<keyword evidence="2" id="KW-0472">Membrane</keyword>
<dbReference type="Proteomes" id="UP000182160">
    <property type="component" value="Unassembled WGS sequence"/>
</dbReference>
<accession>A0A1H7UWC2</accession>
<name>A0A1H7UWC2_9RHOB</name>
<evidence type="ECO:0000313" key="4">
    <source>
        <dbReference type="Proteomes" id="UP000182160"/>
    </source>
</evidence>
<dbReference type="AlphaFoldDB" id="A0A1H7UWC2"/>
<evidence type="ECO:0000256" key="1">
    <source>
        <dbReference type="SAM" id="MobiDB-lite"/>
    </source>
</evidence>
<gene>
    <name evidence="3" type="ORF">SAMN04488077_101288</name>
</gene>
<feature type="region of interest" description="Disordered" evidence="1">
    <location>
        <begin position="129"/>
        <end position="288"/>
    </location>
</feature>
<keyword evidence="2" id="KW-0812">Transmembrane</keyword>
<evidence type="ECO:0008006" key="5">
    <source>
        <dbReference type="Google" id="ProtNLM"/>
    </source>
</evidence>
<feature type="compositionally biased region" description="Low complexity" evidence="1">
    <location>
        <begin position="189"/>
        <end position="226"/>
    </location>
</feature>
<protein>
    <recommendedName>
        <fullName evidence="5">Methyl-accepting transducer domain-containing protein</fullName>
    </recommendedName>
</protein>
<feature type="compositionally biased region" description="Low complexity" evidence="1">
    <location>
        <begin position="131"/>
        <end position="159"/>
    </location>
</feature>
<feature type="compositionally biased region" description="Low complexity" evidence="1">
    <location>
        <begin position="233"/>
        <end position="277"/>
    </location>
</feature>
<dbReference type="EMBL" id="FOBO01000001">
    <property type="protein sequence ID" value="SEM01251.1"/>
    <property type="molecule type" value="Genomic_DNA"/>
</dbReference>
<feature type="compositionally biased region" description="Low complexity" evidence="1">
    <location>
        <begin position="167"/>
        <end position="182"/>
    </location>
</feature>
<proteinExistence type="predicted"/>
<evidence type="ECO:0000313" key="3">
    <source>
        <dbReference type="EMBL" id="SEM01251.1"/>
    </source>
</evidence>
<feature type="transmembrane region" description="Helical" evidence="2">
    <location>
        <begin position="83"/>
        <end position="100"/>
    </location>
</feature>
<keyword evidence="2" id="KW-1133">Transmembrane helix</keyword>
<reference evidence="3 4" key="1">
    <citation type="submission" date="2016-10" db="EMBL/GenBank/DDBJ databases">
        <authorList>
            <person name="de Groot N.N."/>
        </authorList>
    </citation>
    <scope>NUCLEOTIDE SEQUENCE [LARGE SCALE GENOMIC DNA]</scope>
    <source>
        <strain evidence="3 4">DSM 11457</strain>
    </source>
</reference>
<evidence type="ECO:0000256" key="2">
    <source>
        <dbReference type="SAM" id="Phobius"/>
    </source>
</evidence>
<organism evidence="3 4">
    <name type="scientific">Roseovarius tolerans</name>
    <dbReference type="NCBI Taxonomy" id="74031"/>
    <lineage>
        <taxon>Bacteria</taxon>
        <taxon>Pseudomonadati</taxon>
        <taxon>Pseudomonadota</taxon>
        <taxon>Alphaproteobacteria</taxon>
        <taxon>Rhodobacterales</taxon>
        <taxon>Roseobacteraceae</taxon>
        <taxon>Roseovarius</taxon>
    </lineage>
</organism>
<sequence>MGSAGYGFNPSIVERCRVNLTVQGKRRCGGFQAAKSADMSRTSTISPLRLFFARGIWEGVSQKAVAINARACLLFWEMGMKNLIWIVLAVIVLGGGYMLFTGKSVDEVVNDVSGATQQDVEAPEALEDAAEAAGETADAAADAAGDAVDAAQDTATEAAEAVEEAASDATSEASDAVEGAVEAAEETAAEASEAAQEAAQEAVDVATGTADEATDAASGATEAATESAEEAVDATTEAASDAAAETEAASQEAVDAATETATEADSAVEGAADGAAEATEEAATDAGETVTGDAAAGGAEQAPEALTVDGFDMERVRSLIEESDLGSMQENLLIEGIRAAQDNPELLQSALQAARQALGY</sequence>